<name>A0A1X3DKF9_9NEIS</name>
<protein>
    <submittedName>
        <fullName evidence="1">Uncharacterized protein</fullName>
    </submittedName>
</protein>
<dbReference type="EMBL" id="MTAB01000004">
    <property type="protein sequence ID" value="OSI24212.1"/>
    <property type="molecule type" value="Genomic_DNA"/>
</dbReference>
<comment type="caution">
    <text evidence="1">The sequence shown here is derived from an EMBL/GenBank/DDBJ whole genome shotgun (WGS) entry which is preliminary data.</text>
</comment>
<sequence length="162" mass="19065">MQKTESVNNARISYIRHREAYDLWVKLMEQIQDSGWQPFIELSQPRLSGKDALRYFQDKENFGLGHAIDPYILPDFQTWLTVVAQRGIFTYFHLNGLAMSISLDQTVKDQEDLDRINNKLNFTEWGNICWILNLQPHGTTLEILYTTNLFQTIPAWNRLTKK</sequence>
<proteinExistence type="predicted"/>
<reference evidence="2" key="1">
    <citation type="submission" date="2017-01" db="EMBL/GenBank/DDBJ databases">
        <authorList>
            <person name="Mah S.A."/>
            <person name="Swanson W.J."/>
            <person name="Moy G.W."/>
            <person name="Vacquier V.D."/>
        </authorList>
    </citation>
    <scope>NUCLEOTIDE SEQUENCE [LARGE SCALE GENOMIC DNA]</scope>
    <source>
        <strain evidence="2">124861</strain>
    </source>
</reference>
<dbReference type="RefSeq" id="WP_125940190.1">
    <property type="nucleotide sequence ID" value="NZ_MTAB01000004.1"/>
</dbReference>
<dbReference type="OrthoDB" id="9008569at2"/>
<evidence type="ECO:0000313" key="1">
    <source>
        <dbReference type="EMBL" id="OSI24212.1"/>
    </source>
</evidence>
<dbReference type="AlphaFoldDB" id="A0A1X3DKF9"/>
<organism evidence="1 2">
    <name type="scientific">Neisseria dumasiana</name>
    <dbReference type="NCBI Taxonomy" id="1931275"/>
    <lineage>
        <taxon>Bacteria</taxon>
        <taxon>Pseudomonadati</taxon>
        <taxon>Pseudomonadota</taxon>
        <taxon>Betaproteobacteria</taxon>
        <taxon>Neisseriales</taxon>
        <taxon>Neisseriaceae</taxon>
        <taxon>Neisseria</taxon>
    </lineage>
</organism>
<accession>A0A1X3DKF9</accession>
<evidence type="ECO:0000313" key="2">
    <source>
        <dbReference type="Proteomes" id="UP000193303"/>
    </source>
</evidence>
<gene>
    <name evidence="1" type="ORF">BV912_02400</name>
</gene>
<dbReference type="Proteomes" id="UP000193303">
    <property type="component" value="Unassembled WGS sequence"/>
</dbReference>